<accession>A0A8H7D296</accession>
<feature type="compositionally biased region" description="Basic and acidic residues" evidence="1">
    <location>
        <begin position="62"/>
        <end position="73"/>
    </location>
</feature>
<dbReference type="AlphaFoldDB" id="A0A8H7D296"/>
<sequence>MAPKPAGMRLALPDYSPEVEYTLNLGAETSRSATPLPSDSESSPNISAKSPPSPSPVRTRSWRPEGVEREQKARSTAYDAAGNLKIAVRGRKAAANDCGICEEVAVEPVKTQCCGALFCRQHIDEWIYAPSADGRCPRMQSPLRPPALPPYVTCLALAIPPPPHRTLPRPPGRPPENVKTSSAAPPRSSAEPARARRRRLRAFLRLRPRLVRPSITQTRRCRRLRGNKENTPARVWTRSFAFLAGSWRCSCSWVL</sequence>
<gene>
    <name evidence="2" type="ORF">MSAN_01223700</name>
</gene>
<evidence type="ECO:0000313" key="2">
    <source>
        <dbReference type="EMBL" id="KAF7358840.1"/>
    </source>
</evidence>
<feature type="compositionally biased region" description="Low complexity" evidence="1">
    <location>
        <begin position="181"/>
        <end position="192"/>
    </location>
</feature>
<evidence type="ECO:0000313" key="3">
    <source>
        <dbReference type="Proteomes" id="UP000623467"/>
    </source>
</evidence>
<name>A0A8H7D296_9AGAR</name>
<dbReference type="SUPFAM" id="SSF57850">
    <property type="entry name" value="RING/U-box"/>
    <property type="match status" value="1"/>
</dbReference>
<proteinExistence type="predicted"/>
<comment type="caution">
    <text evidence="2">The sequence shown here is derived from an EMBL/GenBank/DDBJ whole genome shotgun (WGS) entry which is preliminary data.</text>
</comment>
<reference evidence="2" key="1">
    <citation type="submission" date="2020-05" db="EMBL/GenBank/DDBJ databases">
        <title>Mycena genomes resolve the evolution of fungal bioluminescence.</title>
        <authorList>
            <person name="Tsai I.J."/>
        </authorList>
    </citation>
    <scope>NUCLEOTIDE SEQUENCE</scope>
    <source>
        <strain evidence="2">160909Yilan</strain>
    </source>
</reference>
<dbReference type="Gene3D" id="3.30.40.10">
    <property type="entry name" value="Zinc/RING finger domain, C3HC4 (zinc finger)"/>
    <property type="match status" value="1"/>
</dbReference>
<evidence type="ECO:0000256" key="1">
    <source>
        <dbReference type="SAM" id="MobiDB-lite"/>
    </source>
</evidence>
<keyword evidence="3" id="KW-1185">Reference proteome</keyword>
<feature type="region of interest" description="Disordered" evidence="1">
    <location>
        <begin position="162"/>
        <end position="195"/>
    </location>
</feature>
<dbReference type="EMBL" id="JACAZH010000009">
    <property type="protein sequence ID" value="KAF7358840.1"/>
    <property type="molecule type" value="Genomic_DNA"/>
</dbReference>
<feature type="compositionally biased region" description="Pro residues" evidence="1">
    <location>
        <begin position="162"/>
        <end position="174"/>
    </location>
</feature>
<dbReference type="Proteomes" id="UP000623467">
    <property type="component" value="Unassembled WGS sequence"/>
</dbReference>
<protein>
    <submittedName>
        <fullName evidence="2">RING-type domain-containing protein</fullName>
    </submittedName>
</protein>
<feature type="region of interest" description="Disordered" evidence="1">
    <location>
        <begin position="24"/>
        <end position="74"/>
    </location>
</feature>
<dbReference type="OrthoDB" id="6270329at2759"/>
<organism evidence="2 3">
    <name type="scientific">Mycena sanguinolenta</name>
    <dbReference type="NCBI Taxonomy" id="230812"/>
    <lineage>
        <taxon>Eukaryota</taxon>
        <taxon>Fungi</taxon>
        <taxon>Dikarya</taxon>
        <taxon>Basidiomycota</taxon>
        <taxon>Agaricomycotina</taxon>
        <taxon>Agaricomycetes</taxon>
        <taxon>Agaricomycetidae</taxon>
        <taxon>Agaricales</taxon>
        <taxon>Marasmiineae</taxon>
        <taxon>Mycenaceae</taxon>
        <taxon>Mycena</taxon>
    </lineage>
</organism>
<feature type="compositionally biased region" description="Polar residues" evidence="1">
    <location>
        <begin position="27"/>
        <end position="48"/>
    </location>
</feature>
<dbReference type="InterPro" id="IPR013083">
    <property type="entry name" value="Znf_RING/FYVE/PHD"/>
</dbReference>